<evidence type="ECO:0000313" key="2">
    <source>
        <dbReference type="EMBL" id="KAG7139402.1"/>
    </source>
</evidence>
<sequence>MRLFPTVLGLLAAFQTCVAEISALEAARVLHYYVTYDLDVEVNGQGKNTIAQRCKGTGKDGRCNFNEFVNYYETGKPTSEPRYYEISSGFAFYPGDIAAIVDALRRMGKVSEPDQIERLVKGRKTAVGVFNDLAKISNKNYEKAASNNFSIGRKRANVMETLGSIKHYSLARGEGNMLDRLRKIRETVAANPDLANKDSDLFKTVAAAVKGERNVKGSLADQTIAQRALDHFTACNNS</sequence>
<proteinExistence type="predicted"/>
<comment type="caution">
    <text evidence="2">The sequence shown here is derived from an EMBL/GenBank/DDBJ whole genome shotgun (WGS) entry which is preliminary data.</text>
</comment>
<feature type="signal peptide" evidence="1">
    <location>
        <begin position="1"/>
        <end position="19"/>
    </location>
</feature>
<organism evidence="2 3">
    <name type="scientific">Verticillium longisporum</name>
    <name type="common">Verticillium dahliae var. longisporum</name>
    <dbReference type="NCBI Taxonomy" id="100787"/>
    <lineage>
        <taxon>Eukaryota</taxon>
        <taxon>Fungi</taxon>
        <taxon>Dikarya</taxon>
        <taxon>Ascomycota</taxon>
        <taxon>Pezizomycotina</taxon>
        <taxon>Sordariomycetes</taxon>
        <taxon>Hypocreomycetidae</taxon>
        <taxon>Glomerellales</taxon>
        <taxon>Plectosphaerellaceae</taxon>
        <taxon>Verticillium</taxon>
    </lineage>
</organism>
<dbReference type="EMBL" id="JAEMWZ010000058">
    <property type="protein sequence ID" value="KAG7139402.1"/>
    <property type="molecule type" value="Genomic_DNA"/>
</dbReference>
<evidence type="ECO:0000256" key="1">
    <source>
        <dbReference type="SAM" id="SignalP"/>
    </source>
</evidence>
<keyword evidence="1" id="KW-0732">Signal</keyword>
<dbReference type="Proteomes" id="UP000689129">
    <property type="component" value="Unassembled WGS sequence"/>
</dbReference>
<gene>
    <name evidence="2" type="ORF">HYQ45_003613</name>
</gene>
<accession>A0A8I2ZUU3</accession>
<dbReference type="AlphaFoldDB" id="A0A8I2ZUU3"/>
<protein>
    <submittedName>
        <fullName evidence="2">Uncharacterized protein</fullName>
    </submittedName>
</protein>
<name>A0A8I2ZUU3_VERLO</name>
<evidence type="ECO:0000313" key="3">
    <source>
        <dbReference type="Proteomes" id="UP000689129"/>
    </source>
</evidence>
<reference evidence="2" key="1">
    <citation type="journal article" date="2021" name="Mol. Plant Pathol.">
        <title>A 20-kb lineage-specific genomic region tames virulence in pathogenic amphidiploid Verticillium longisporum.</title>
        <authorList>
            <person name="Harting R."/>
            <person name="Starke J."/>
            <person name="Kusch H."/>
            <person name="Poggeler S."/>
            <person name="Maurus I."/>
            <person name="Schluter R."/>
            <person name="Landesfeind M."/>
            <person name="Bulla I."/>
            <person name="Nowrousian M."/>
            <person name="de Jonge R."/>
            <person name="Stahlhut G."/>
            <person name="Hoff K.J."/>
            <person name="Asshauer K.P."/>
            <person name="Thurmer A."/>
            <person name="Stanke M."/>
            <person name="Daniel R."/>
            <person name="Morgenstern B."/>
            <person name="Thomma B.P.H.J."/>
            <person name="Kronstad J.W."/>
            <person name="Braus-Stromeyer S.A."/>
            <person name="Braus G.H."/>
        </authorList>
    </citation>
    <scope>NUCLEOTIDE SEQUENCE</scope>
    <source>
        <strain evidence="2">Vl32</strain>
    </source>
</reference>
<feature type="chain" id="PRO_5034932570" evidence="1">
    <location>
        <begin position="20"/>
        <end position="238"/>
    </location>
</feature>
<dbReference type="OrthoDB" id="3434269at2759"/>